<dbReference type="InterPro" id="IPR038623">
    <property type="entry name" value="STING_C_sf"/>
</dbReference>
<dbReference type="EMBL" id="JARQZJ010000091">
    <property type="protein sequence ID" value="KAK9883467.1"/>
    <property type="molecule type" value="Genomic_DNA"/>
</dbReference>
<reference evidence="3 4" key="1">
    <citation type="submission" date="2023-03" db="EMBL/GenBank/DDBJ databases">
        <title>Genome insight into feeding habits of ladybird beetles.</title>
        <authorList>
            <person name="Li H.-S."/>
            <person name="Huang Y.-H."/>
            <person name="Pang H."/>
        </authorList>
    </citation>
    <scope>NUCLEOTIDE SEQUENCE [LARGE SCALE GENOMIC DNA]</scope>
    <source>
        <strain evidence="3">SYSU_2023b</strain>
        <tissue evidence="3">Whole body</tissue>
    </source>
</reference>
<evidence type="ECO:0000259" key="2">
    <source>
        <dbReference type="Pfam" id="PF15009"/>
    </source>
</evidence>
<dbReference type="GO" id="GO:0061507">
    <property type="term" value="F:2',3'-cyclic GMP-AMP binding"/>
    <property type="evidence" value="ECO:0007669"/>
    <property type="project" value="TreeGrafter"/>
</dbReference>
<dbReference type="PANTHER" id="PTHR34339:SF1">
    <property type="entry name" value="STIMULATOR OF INTERFERON GENES PROTEIN"/>
    <property type="match status" value="1"/>
</dbReference>
<feature type="transmembrane region" description="Helical" evidence="1">
    <location>
        <begin position="64"/>
        <end position="90"/>
    </location>
</feature>
<dbReference type="GO" id="GO:0002218">
    <property type="term" value="P:activation of innate immune response"/>
    <property type="evidence" value="ECO:0007669"/>
    <property type="project" value="InterPro"/>
</dbReference>
<dbReference type="GO" id="GO:0005789">
    <property type="term" value="C:endoplasmic reticulum membrane"/>
    <property type="evidence" value="ECO:0007669"/>
    <property type="project" value="TreeGrafter"/>
</dbReference>
<dbReference type="InterPro" id="IPR033952">
    <property type="entry name" value="STING_C"/>
</dbReference>
<accession>A0AAW1UIU9</accession>
<keyword evidence="1" id="KW-0812">Transmembrane</keyword>
<dbReference type="GO" id="GO:0000045">
    <property type="term" value="P:autophagosome assembly"/>
    <property type="evidence" value="ECO:0007669"/>
    <property type="project" value="TreeGrafter"/>
</dbReference>
<feature type="transmembrane region" description="Helical" evidence="1">
    <location>
        <begin position="111"/>
        <end position="136"/>
    </location>
</feature>
<name>A0AAW1UIU9_9CUCU</name>
<organism evidence="3 4">
    <name type="scientific">Henosepilachna vigintioctopunctata</name>
    <dbReference type="NCBI Taxonomy" id="420089"/>
    <lineage>
        <taxon>Eukaryota</taxon>
        <taxon>Metazoa</taxon>
        <taxon>Ecdysozoa</taxon>
        <taxon>Arthropoda</taxon>
        <taxon>Hexapoda</taxon>
        <taxon>Insecta</taxon>
        <taxon>Pterygota</taxon>
        <taxon>Neoptera</taxon>
        <taxon>Endopterygota</taxon>
        <taxon>Coleoptera</taxon>
        <taxon>Polyphaga</taxon>
        <taxon>Cucujiformia</taxon>
        <taxon>Coccinelloidea</taxon>
        <taxon>Coccinellidae</taxon>
        <taxon>Epilachninae</taxon>
        <taxon>Epilachnini</taxon>
        <taxon>Henosepilachna</taxon>
    </lineage>
</organism>
<dbReference type="CDD" id="cd12146">
    <property type="entry name" value="STING_C"/>
    <property type="match status" value="1"/>
</dbReference>
<dbReference type="Pfam" id="PF15009">
    <property type="entry name" value="STING_LBD"/>
    <property type="match status" value="1"/>
</dbReference>
<keyword evidence="4" id="KW-1185">Reference proteome</keyword>
<evidence type="ECO:0000313" key="4">
    <source>
        <dbReference type="Proteomes" id="UP001431783"/>
    </source>
</evidence>
<protein>
    <recommendedName>
        <fullName evidence="2">STING ligand-binding domain-containing protein</fullName>
    </recommendedName>
</protein>
<dbReference type="PANTHER" id="PTHR34339">
    <property type="entry name" value="STIMULATOR OF INTERFERON GENES PROTEIN"/>
    <property type="match status" value="1"/>
</dbReference>
<keyword evidence="1" id="KW-0472">Membrane</keyword>
<feature type="transmembrane region" description="Helical" evidence="1">
    <location>
        <begin position="40"/>
        <end position="58"/>
    </location>
</feature>
<proteinExistence type="predicted"/>
<dbReference type="GO" id="GO:0045087">
    <property type="term" value="P:innate immune response"/>
    <property type="evidence" value="ECO:0007669"/>
    <property type="project" value="TreeGrafter"/>
</dbReference>
<dbReference type="GO" id="GO:0016239">
    <property type="term" value="P:positive regulation of macroautophagy"/>
    <property type="evidence" value="ECO:0007669"/>
    <property type="project" value="TreeGrafter"/>
</dbReference>
<comment type="caution">
    <text evidence="3">The sequence shown here is derived from an EMBL/GenBank/DDBJ whole genome shotgun (WGS) entry which is preliminary data.</text>
</comment>
<dbReference type="InterPro" id="IPR029158">
    <property type="entry name" value="STING"/>
</dbReference>
<keyword evidence="1" id="KW-1133">Transmembrane helix</keyword>
<dbReference type="Gene3D" id="1.20.5.5200">
    <property type="match status" value="1"/>
</dbReference>
<feature type="domain" description="STING ligand-binding" evidence="2">
    <location>
        <begin position="186"/>
        <end position="377"/>
    </location>
</feature>
<dbReference type="Gene3D" id="3.40.50.12100">
    <property type="entry name" value="Stimulator of interferon genes protein"/>
    <property type="match status" value="1"/>
</dbReference>
<evidence type="ECO:0000256" key="1">
    <source>
        <dbReference type="SAM" id="Phobius"/>
    </source>
</evidence>
<sequence length="385" mass="44387">MENSEDIAHKNRPEWYIVSDKKNGTTYFPKTIPQVRESTSTWITATTSLFLLIGAAAFCGNNIYFLFQVYSCGGLLLFLVELIFRIILLYEEYKYHYTSRYGNNSKKLLKHIFYFSPLCILLFLGFVGILFLSYTFQGYIGLNKLNDSPLVLGLTLCSILFLKKLSHLEQAPIYNSLKIEKNDGLNYGSGMAYSFFHGYLKLILPKSGREDKNLIEEIENYADSQGVTFPVAKLFILIPNSCVCHVSLKDDKFPSIEESSSLGEKIQTVAAVQNRVYKNSVYKILDNKRKERVYVCVEYATPLSTFRKGLESSGPHTEYYREHSQDIVLQFYITLKKLLKEDPEITDLCDLIYYDDMEENGKFRDVAQIILTRIRKIQKQGKKNN</sequence>
<dbReference type="AlphaFoldDB" id="A0AAW1UIU9"/>
<evidence type="ECO:0000313" key="3">
    <source>
        <dbReference type="EMBL" id="KAK9883467.1"/>
    </source>
</evidence>
<dbReference type="GO" id="GO:0032481">
    <property type="term" value="P:positive regulation of type I interferon production"/>
    <property type="evidence" value="ECO:0007669"/>
    <property type="project" value="InterPro"/>
</dbReference>
<dbReference type="GO" id="GO:0035438">
    <property type="term" value="F:cyclic-di-GMP binding"/>
    <property type="evidence" value="ECO:0007669"/>
    <property type="project" value="InterPro"/>
</dbReference>
<dbReference type="GO" id="GO:0005776">
    <property type="term" value="C:autophagosome"/>
    <property type="evidence" value="ECO:0007669"/>
    <property type="project" value="TreeGrafter"/>
</dbReference>
<gene>
    <name evidence="3" type="ORF">WA026_001645</name>
</gene>
<dbReference type="GO" id="GO:0061709">
    <property type="term" value="P:reticulophagy"/>
    <property type="evidence" value="ECO:0007669"/>
    <property type="project" value="TreeGrafter"/>
</dbReference>
<dbReference type="Proteomes" id="UP001431783">
    <property type="component" value="Unassembled WGS sequence"/>
</dbReference>
<dbReference type="InterPro" id="IPR055432">
    <property type="entry name" value="STING_LBD"/>
</dbReference>